<sequence length="1648" mass="171281">MPDYSLGRAHGKIEIDYDGSGADRAAEGLDKVIVSSDKADESLTKTQRTLSDTDKQMQTSGNSAKAYEARLNEVRQASESVAQAERNHQQVLLNSKSTMDDIDRSYKRVEEAKKRHVQATRDERDAHRALNDELNISGRVMGAFRDIIPNVNSKLKELGTTHTDVANKSNALAKVLGVTGKVVSLLGPEGRAAGVGLEVAAKGMDKFASSASTGGNHLKNFIADIAKFELAFGKIAGMTLALPSLGGLAGLGGAAGAQGIIEIVEAVRQLSGVLGLLPAAISGAAFSIGTLKLAFHGVGDALKDMMDSDPKKFLEDIANMAPAAAQSMLQIAQFRDMFKAGAGAVQQSFFEKIAADIAPLIQTWFPTVISAMSQVAGIFGDFAHQFAGILAQPQTMAAFTAFIDNISNGLRALQPALAPMVSIFTTLTQVGSSFFEQIGGNISQFVGQLAQMVNQAAASGRLQEWIQTGINAFGHLVHIVENVGSAFNTVMTMADRFGGGGLLGWLDKVTAEFDRWTQSAEGQSTLTNFFQTLRTATDAFVPMLKPLVQGLASLAEAFVKLGIGIAPGWQTFFDSFRDSMAQLGPQIVGMAPALNTFLTGLAQSFSQLMAQVGPQLPQIFQTLANAFVALLPQLPPLVDAFIRLVQNVGPQLPTLFQAVTDALNAIIPLMPQIIELTREFVSVITKLVEIIGTVIDGIHGLNDALGKDLPQAIRGIWDAFTNFMGDLPNKAMDWGKNIVQGLIRGMLDSGGLGGLGSAANSIVDQIAQWFQQSPAKVGPFSGSGYTKVRGRMMVEDMAAGMASAQGAVSAAAAATADAAAGAMSAGTAGAAGAGRRAAYAGGAEGLGGALLPDNIAGADTSILSAYLRYQFPENRGLKGLAKDLGALVQSFQSGTNFLMQYGVQQVLQTLTSLPGGNQQAWRKMSPEAFARQQNEDLMRKAGQRGPSWNDVLGTGGPASGLAGHLAPIDVTASSSKEQIQQAIIAAGKARGLDDAAIQTALAVAAAESSFNPTISGGVQGSAGLVSGLFQQSPSSGWGTLDQVNDPKYAINAFYDAFTRELAKNPGNPLLAAVLTQNPQLGSGAQGSKYMQDVMNQLGLAKQIMGQQPTWPQVTGGAGAGPAPTVPPIAVPPTTQGGVGLNPASQATRVPNAPNVEAGIRAIGGLPTLYPTSGPNAYQVPQWAQELAAAFNLTASTYASGGSLHQMGYAFDFNDPAVPNGPSANKEAFAQFIASVLGPQTLQLIYRGQRDYGIASGQDVSGSGYYAGDLPGHTNHVHWGTDVPVLLNGQVPPGSMAGAATGLGNANLLLPSGKQLDQLVDPSGKTMTINQQQLQAYLQGNPALASQINAAQTPGAGDQTVLGALNGIDTTIAGLRAQDALGNQNLIQSLQSTQQQIAQNQGFAQGPNAMQTFSSFMGGASNVVSSVLQAVQGGLDSLAATQDIADRLVYGVRNTEDVNKIIDNVQKYITFASQVAQATGSVLSMIGGLVGAGGSGDPSGGSQGAAMALSAAGQIAQMISGILQGVNAAIDFGQQVYRIAGTYVGRFLSQLTAGALGTPLMGDVRFLLNKNTGQLISYSQDNPGNQNVQNVPSWMNGLYDFRGGGNANPGVGELNIYAGPGQSPYDMMSEAMWLVNTGATAGALAPANF</sequence>
<accession>A0A1A6BJE4</accession>
<feature type="coiled-coil region" evidence="1">
    <location>
        <begin position="67"/>
        <end position="94"/>
    </location>
</feature>
<keyword evidence="1" id="KW-0175">Coiled coil</keyword>
<organism evidence="3 4">
    <name type="scientific">Mycobacterium gordonae</name>
    <dbReference type="NCBI Taxonomy" id="1778"/>
    <lineage>
        <taxon>Bacteria</taxon>
        <taxon>Bacillati</taxon>
        <taxon>Actinomycetota</taxon>
        <taxon>Actinomycetes</taxon>
        <taxon>Mycobacteriales</taxon>
        <taxon>Mycobacteriaceae</taxon>
        <taxon>Mycobacterium</taxon>
    </lineage>
</organism>
<evidence type="ECO:0000256" key="2">
    <source>
        <dbReference type="SAM" id="MobiDB-lite"/>
    </source>
</evidence>
<dbReference type="SUPFAM" id="SSF48371">
    <property type="entry name" value="ARM repeat"/>
    <property type="match status" value="1"/>
</dbReference>
<dbReference type="Proteomes" id="UP000093757">
    <property type="component" value="Unassembled WGS sequence"/>
</dbReference>
<reference evidence="3 4" key="1">
    <citation type="submission" date="2016-06" db="EMBL/GenBank/DDBJ databases">
        <authorList>
            <person name="Kjaerup R.B."/>
            <person name="Dalgaard T.S."/>
            <person name="Juul-Madsen H.R."/>
        </authorList>
    </citation>
    <scope>NUCLEOTIDE SEQUENCE [LARGE SCALE GENOMIC DNA]</scope>
    <source>
        <strain evidence="3 4">1245752.6</strain>
    </source>
</reference>
<dbReference type="SUPFAM" id="SSF53955">
    <property type="entry name" value="Lysozyme-like"/>
    <property type="match status" value="1"/>
</dbReference>
<dbReference type="InterPro" id="IPR023346">
    <property type="entry name" value="Lysozyme-like_dom_sf"/>
</dbReference>
<comment type="caution">
    <text evidence="3">The sequence shown here is derived from an EMBL/GenBank/DDBJ whole genome shotgun (WGS) entry which is preliminary data.</text>
</comment>
<name>A0A1A6BJE4_MYCGO</name>
<proteinExistence type="predicted"/>
<dbReference type="InterPro" id="IPR016024">
    <property type="entry name" value="ARM-type_fold"/>
</dbReference>
<feature type="region of interest" description="Disordered" evidence="2">
    <location>
        <begin position="36"/>
        <end position="62"/>
    </location>
</feature>
<protein>
    <recommendedName>
        <fullName evidence="5">Transglycosylase SLT domain-containing protein</fullName>
    </recommendedName>
</protein>
<feature type="compositionally biased region" description="Polar residues" evidence="2">
    <location>
        <begin position="44"/>
        <end position="62"/>
    </location>
</feature>
<dbReference type="RefSeq" id="WP_065133369.1">
    <property type="nucleotide sequence ID" value="NZ_MAEM01000186.1"/>
</dbReference>
<evidence type="ECO:0008006" key="5">
    <source>
        <dbReference type="Google" id="ProtNLM"/>
    </source>
</evidence>
<evidence type="ECO:0000313" key="3">
    <source>
        <dbReference type="EMBL" id="OBS02450.1"/>
    </source>
</evidence>
<evidence type="ECO:0000313" key="4">
    <source>
        <dbReference type="Proteomes" id="UP000093757"/>
    </source>
</evidence>
<evidence type="ECO:0000256" key="1">
    <source>
        <dbReference type="SAM" id="Coils"/>
    </source>
</evidence>
<dbReference type="OrthoDB" id="3400075at2"/>
<gene>
    <name evidence="3" type="ORF">A9W98_14835</name>
</gene>
<dbReference type="EMBL" id="MAEM01000186">
    <property type="protein sequence ID" value="OBS02450.1"/>
    <property type="molecule type" value="Genomic_DNA"/>
</dbReference>